<comment type="caution">
    <text evidence="1">The sequence shown here is derived from an EMBL/GenBank/DDBJ whole genome shotgun (WGS) entry which is preliminary data.</text>
</comment>
<protein>
    <recommendedName>
        <fullName evidence="3">Head-tail adaptor protein</fullName>
    </recommendedName>
</protein>
<gene>
    <name evidence="1" type="ORF">GCM10010977_02570</name>
</gene>
<dbReference type="Gene3D" id="2.40.10.270">
    <property type="entry name" value="Bacteriophage SPP1 head-tail adaptor protein"/>
    <property type="match status" value="1"/>
</dbReference>
<dbReference type="RefSeq" id="WP_229672138.1">
    <property type="nucleotide sequence ID" value="NZ_BAAAOU010000003.1"/>
</dbReference>
<evidence type="ECO:0000313" key="1">
    <source>
        <dbReference type="EMBL" id="GGO40368.1"/>
    </source>
</evidence>
<proteinExistence type="predicted"/>
<evidence type="ECO:0000313" key="2">
    <source>
        <dbReference type="Proteomes" id="UP000642509"/>
    </source>
</evidence>
<sequence>MILHDRIETVQRIETGDWDDYGNPIVDEVRVPTRAALQPMDSDEMTAADPGAQVVTRYRLILPASSKITARDAIHHGGRTYEVHGDIAPHTIRGRVHHHEAVIVRTMG</sequence>
<dbReference type="Proteomes" id="UP000642509">
    <property type="component" value="Unassembled WGS sequence"/>
</dbReference>
<dbReference type="EMBL" id="BMLQ01000001">
    <property type="protein sequence ID" value="GGO40368.1"/>
    <property type="molecule type" value="Genomic_DNA"/>
</dbReference>
<name>A0ABQ2LMN0_9MICC</name>
<evidence type="ECO:0008006" key="3">
    <source>
        <dbReference type="Google" id="ProtNLM"/>
    </source>
</evidence>
<dbReference type="InterPro" id="IPR038666">
    <property type="entry name" value="SSP1_head-tail_sf"/>
</dbReference>
<dbReference type="Pfam" id="PF05521">
    <property type="entry name" value="Phage_HCP"/>
    <property type="match status" value="1"/>
</dbReference>
<dbReference type="InterPro" id="IPR008767">
    <property type="entry name" value="Phage_SPP1_head-tail_adaptor"/>
</dbReference>
<keyword evidence="2" id="KW-1185">Reference proteome</keyword>
<organism evidence="1 2">
    <name type="scientific">Citricoccus zhacaiensis</name>
    <dbReference type="NCBI Taxonomy" id="489142"/>
    <lineage>
        <taxon>Bacteria</taxon>
        <taxon>Bacillati</taxon>
        <taxon>Actinomycetota</taxon>
        <taxon>Actinomycetes</taxon>
        <taxon>Micrococcales</taxon>
        <taxon>Micrococcaceae</taxon>
        <taxon>Citricoccus</taxon>
    </lineage>
</organism>
<reference evidence="2" key="1">
    <citation type="journal article" date="2019" name="Int. J. Syst. Evol. Microbiol.">
        <title>The Global Catalogue of Microorganisms (GCM) 10K type strain sequencing project: providing services to taxonomists for standard genome sequencing and annotation.</title>
        <authorList>
            <consortium name="The Broad Institute Genomics Platform"/>
            <consortium name="The Broad Institute Genome Sequencing Center for Infectious Disease"/>
            <person name="Wu L."/>
            <person name="Ma J."/>
        </authorList>
    </citation>
    <scope>NUCLEOTIDE SEQUENCE [LARGE SCALE GENOMIC DNA]</scope>
    <source>
        <strain evidence="2">CGMCC 1.7064</strain>
    </source>
</reference>
<accession>A0ABQ2LMN0</accession>